<evidence type="ECO:0000313" key="3">
    <source>
        <dbReference type="EMBL" id="MFC6022459.1"/>
    </source>
</evidence>
<feature type="region of interest" description="Disordered" evidence="1">
    <location>
        <begin position="82"/>
        <end position="115"/>
    </location>
</feature>
<dbReference type="EMBL" id="JBHSPR010000060">
    <property type="protein sequence ID" value="MFC6022459.1"/>
    <property type="molecule type" value="Genomic_DNA"/>
</dbReference>
<organism evidence="3 4">
    <name type="scientific">Plantactinospora solaniradicis</name>
    <dbReference type="NCBI Taxonomy" id="1723736"/>
    <lineage>
        <taxon>Bacteria</taxon>
        <taxon>Bacillati</taxon>
        <taxon>Actinomycetota</taxon>
        <taxon>Actinomycetes</taxon>
        <taxon>Micromonosporales</taxon>
        <taxon>Micromonosporaceae</taxon>
        <taxon>Plantactinospora</taxon>
    </lineage>
</organism>
<dbReference type="Proteomes" id="UP001596203">
    <property type="component" value="Unassembled WGS sequence"/>
</dbReference>
<feature type="chain" id="PRO_5045181631" description="Secreted protein" evidence="2">
    <location>
        <begin position="21"/>
        <end position="115"/>
    </location>
</feature>
<proteinExistence type="predicted"/>
<evidence type="ECO:0000256" key="1">
    <source>
        <dbReference type="SAM" id="MobiDB-lite"/>
    </source>
</evidence>
<evidence type="ECO:0000256" key="2">
    <source>
        <dbReference type="SAM" id="SignalP"/>
    </source>
</evidence>
<comment type="caution">
    <text evidence="3">The sequence shown here is derived from an EMBL/GenBank/DDBJ whole genome shotgun (WGS) entry which is preliminary data.</text>
</comment>
<keyword evidence="2" id="KW-0732">Signal</keyword>
<feature type="signal peptide" evidence="2">
    <location>
        <begin position="1"/>
        <end position="20"/>
    </location>
</feature>
<protein>
    <recommendedName>
        <fullName evidence="5">Secreted protein</fullName>
    </recommendedName>
</protein>
<evidence type="ECO:0000313" key="4">
    <source>
        <dbReference type="Proteomes" id="UP001596203"/>
    </source>
</evidence>
<dbReference type="RefSeq" id="WP_377432049.1">
    <property type="nucleotide sequence ID" value="NZ_JBHSPR010000060.1"/>
</dbReference>
<name>A0ABW1KNR0_9ACTN</name>
<sequence length="115" mass="11100">MRFVTALVLMALLLGGGARTGLPGATGAAELRPDAAAATATSSTVDVEASAGDLTAVEADESSTTDSDTTAVVAGAVPVLGQPARSEVRPGTGAGSRPAGDAYARVIGPRAPPLG</sequence>
<reference evidence="4" key="1">
    <citation type="journal article" date="2019" name="Int. J. Syst. Evol. Microbiol.">
        <title>The Global Catalogue of Microorganisms (GCM) 10K type strain sequencing project: providing services to taxonomists for standard genome sequencing and annotation.</title>
        <authorList>
            <consortium name="The Broad Institute Genomics Platform"/>
            <consortium name="The Broad Institute Genome Sequencing Center for Infectious Disease"/>
            <person name="Wu L."/>
            <person name="Ma J."/>
        </authorList>
    </citation>
    <scope>NUCLEOTIDE SEQUENCE [LARGE SCALE GENOMIC DNA]</scope>
    <source>
        <strain evidence="4">ZS-35-S2</strain>
    </source>
</reference>
<keyword evidence="4" id="KW-1185">Reference proteome</keyword>
<evidence type="ECO:0008006" key="5">
    <source>
        <dbReference type="Google" id="ProtNLM"/>
    </source>
</evidence>
<accession>A0ABW1KNR0</accession>
<gene>
    <name evidence="3" type="ORF">ACFP2T_40675</name>
</gene>